<keyword evidence="2" id="KW-0732">Signal</keyword>
<feature type="chain" id="PRO_5013782731" description="DUF2680 domain-containing protein" evidence="2">
    <location>
        <begin position="28"/>
        <end position="163"/>
    </location>
</feature>
<dbReference type="AlphaFoldDB" id="A0A2H0VII6"/>
<feature type="compositionally biased region" description="Basic and acidic residues" evidence="1">
    <location>
        <begin position="114"/>
        <end position="127"/>
    </location>
</feature>
<evidence type="ECO:0000313" key="4">
    <source>
        <dbReference type="Proteomes" id="UP000231466"/>
    </source>
</evidence>
<organism evidence="3 4">
    <name type="scientific">Candidatus Colwellbacteria bacterium CG10_big_fil_rev_8_21_14_0_10_42_22</name>
    <dbReference type="NCBI Taxonomy" id="1974540"/>
    <lineage>
        <taxon>Bacteria</taxon>
        <taxon>Candidatus Colwelliibacteriota</taxon>
    </lineage>
</organism>
<dbReference type="EMBL" id="PFAH01000002">
    <property type="protein sequence ID" value="PIR98169.1"/>
    <property type="molecule type" value="Genomic_DNA"/>
</dbReference>
<feature type="signal peptide" evidence="2">
    <location>
        <begin position="1"/>
        <end position="27"/>
    </location>
</feature>
<gene>
    <name evidence="3" type="ORF">COT89_00440</name>
</gene>
<evidence type="ECO:0008006" key="5">
    <source>
        <dbReference type="Google" id="ProtNLM"/>
    </source>
</evidence>
<reference evidence="4" key="1">
    <citation type="submission" date="2017-09" db="EMBL/GenBank/DDBJ databases">
        <title>Depth-based differentiation of microbial function through sediment-hosted aquifers and enrichment of novel symbionts in the deep terrestrial subsurface.</title>
        <authorList>
            <person name="Probst A.J."/>
            <person name="Ladd B."/>
            <person name="Jarett J.K."/>
            <person name="Geller-Mcgrath D.E."/>
            <person name="Sieber C.M.K."/>
            <person name="Emerson J.B."/>
            <person name="Anantharaman K."/>
            <person name="Thomas B.C."/>
            <person name="Malmstrom R."/>
            <person name="Stieglmeier M."/>
            <person name="Klingl A."/>
            <person name="Woyke T."/>
            <person name="Ryan C.M."/>
            <person name="Banfield J.F."/>
        </authorList>
    </citation>
    <scope>NUCLEOTIDE SEQUENCE [LARGE SCALE GENOMIC DNA]</scope>
</reference>
<feature type="region of interest" description="Disordered" evidence="1">
    <location>
        <begin position="99"/>
        <end position="163"/>
    </location>
</feature>
<protein>
    <recommendedName>
        <fullName evidence="5">DUF2680 domain-containing protein</fullName>
    </recommendedName>
</protein>
<feature type="compositionally biased region" description="Gly residues" evidence="1">
    <location>
        <begin position="145"/>
        <end position="155"/>
    </location>
</feature>
<comment type="caution">
    <text evidence="3">The sequence shown here is derived from an EMBL/GenBank/DDBJ whole genome shotgun (WGS) entry which is preliminary data.</text>
</comment>
<accession>A0A2H0VII6</accession>
<evidence type="ECO:0000256" key="1">
    <source>
        <dbReference type="SAM" id="MobiDB-lite"/>
    </source>
</evidence>
<evidence type="ECO:0000256" key="2">
    <source>
        <dbReference type="SAM" id="SignalP"/>
    </source>
</evidence>
<evidence type="ECO:0000313" key="3">
    <source>
        <dbReference type="EMBL" id="PIR98169.1"/>
    </source>
</evidence>
<sequence length="163" mass="18406">MKNKFTAITLSALAVGLIIGGAGIVSADTGDDSRPWFGRFAEKFNLDQAEVQSFMQEIHEERMAEMQDRFGDRLDTAVENGNLTEAQKNLILEKHEEMRAERQANQENWQGLSPEERREQAQEHRAEMQQWAKDNGIDLPFFAGPEGGRGFGMHRGPGFDPNQ</sequence>
<name>A0A2H0VII6_9BACT</name>
<proteinExistence type="predicted"/>
<dbReference type="Proteomes" id="UP000231466">
    <property type="component" value="Unassembled WGS sequence"/>
</dbReference>